<accession>A0A369JPP7</accession>
<keyword evidence="2" id="KW-1185">Reference proteome</keyword>
<dbReference type="Proteomes" id="UP000076154">
    <property type="component" value="Unassembled WGS sequence"/>
</dbReference>
<protein>
    <submittedName>
        <fullName evidence="1">Uncharacterized protein</fullName>
    </submittedName>
</protein>
<gene>
    <name evidence="1" type="ORF">Hypma_008936</name>
</gene>
<comment type="caution">
    <text evidence="1">The sequence shown here is derived from an EMBL/GenBank/DDBJ whole genome shotgun (WGS) entry which is preliminary data.</text>
</comment>
<organism evidence="1 2">
    <name type="scientific">Hypsizygus marmoreus</name>
    <name type="common">White beech mushroom</name>
    <name type="synonym">Agaricus marmoreus</name>
    <dbReference type="NCBI Taxonomy" id="39966"/>
    <lineage>
        <taxon>Eukaryota</taxon>
        <taxon>Fungi</taxon>
        <taxon>Dikarya</taxon>
        <taxon>Basidiomycota</taxon>
        <taxon>Agaricomycotina</taxon>
        <taxon>Agaricomycetes</taxon>
        <taxon>Agaricomycetidae</taxon>
        <taxon>Agaricales</taxon>
        <taxon>Tricholomatineae</taxon>
        <taxon>Lyophyllaceae</taxon>
        <taxon>Hypsizygus</taxon>
    </lineage>
</organism>
<sequence>MLGPLMLQPLDDIQRSNFQIDPDTLFDKLPSNLHTQRILGNSTEADEKIWQDLHDVFLDGGLPLWPHAFFNTLKAPGFTYPISSGFDYALLPIQTSDDAGHVGTPLRRFDYTNPLSRAARTPTGTTLLFVSSSSAAKGTSTQKNLSRIASGENSLLSNNHTLPIFAEFQFEGYHSWNVVDKMLEGLAFIRSKTVAHRVSSPISCFPARPPLALQPVSGSHPLPRWKLNGIPALDLISIQACPFYLVPSLVIEFFPSVVGTVVSHSEGDSDYDATVHMDDVVTLNELIDNESVYMYLVGSLPGMLKPLTGARR</sequence>
<dbReference type="InParanoid" id="A0A369JPP7"/>
<dbReference type="OrthoDB" id="2985259at2759"/>
<dbReference type="AlphaFoldDB" id="A0A369JPP7"/>
<reference evidence="1" key="1">
    <citation type="submission" date="2018-04" db="EMBL/GenBank/DDBJ databases">
        <title>Whole genome sequencing of Hypsizygus marmoreus.</title>
        <authorList>
            <person name="Choi I.-G."/>
            <person name="Min B."/>
            <person name="Kim J.-G."/>
            <person name="Kim S."/>
            <person name="Oh Y.-L."/>
            <person name="Kong W.-S."/>
            <person name="Park H."/>
            <person name="Jeong J."/>
            <person name="Song E.-S."/>
        </authorList>
    </citation>
    <scope>NUCLEOTIDE SEQUENCE [LARGE SCALE GENOMIC DNA]</scope>
    <source>
        <strain evidence="1">51987-8</strain>
    </source>
</reference>
<name>A0A369JPP7_HYPMA</name>
<proteinExistence type="predicted"/>
<dbReference type="EMBL" id="LUEZ02000046">
    <property type="protein sequence ID" value="RDB23332.1"/>
    <property type="molecule type" value="Genomic_DNA"/>
</dbReference>
<evidence type="ECO:0000313" key="2">
    <source>
        <dbReference type="Proteomes" id="UP000076154"/>
    </source>
</evidence>
<evidence type="ECO:0000313" key="1">
    <source>
        <dbReference type="EMBL" id="RDB23332.1"/>
    </source>
</evidence>